<feature type="transmembrane region" description="Helical" evidence="7">
    <location>
        <begin position="124"/>
        <end position="147"/>
    </location>
</feature>
<keyword evidence="5 7" id="KW-1133">Transmembrane helix</keyword>
<dbReference type="EMBL" id="WBOT01000001">
    <property type="protein sequence ID" value="KAB2335808.1"/>
    <property type="molecule type" value="Genomic_DNA"/>
</dbReference>
<organism evidence="8 9">
    <name type="scientific">Bacillus mesophilum</name>
    <dbReference type="NCBI Taxonomy" id="1071718"/>
    <lineage>
        <taxon>Bacteria</taxon>
        <taxon>Bacillati</taxon>
        <taxon>Bacillota</taxon>
        <taxon>Bacilli</taxon>
        <taxon>Bacillales</taxon>
        <taxon>Bacillaceae</taxon>
        <taxon>Bacillus</taxon>
    </lineage>
</organism>
<comment type="caution">
    <text evidence="8">The sequence shown here is derived from an EMBL/GenBank/DDBJ whole genome shotgun (WGS) entry which is preliminary data.</text>
</comment>
<feature type="transmembrane region" description="Helical" evidence="7">
    <location>
        <begin position="309"/>
        <end position="332"/>
    </location>
</feature>
<dbReference type="InterPro" id="IPR052923">
    <property type="entry name" value="UPF0718"/>
</dbReference>
<dbReference type="Proteomes" id="UP000441354">
    <property type="component" value="Unassembled WGS sequence"/>
</dbReference>
<evidence type="ECO:0000313" key="9">
    <source>
        <dbReference type="Proteomes" id="UP000441354"/>
    </source>
</evidence>
<feature type="transmembrane region" description="Helical" evidence="7">
    <location>
        <begin position="46"/>
        <end position="67"/>
    </location>
</feature>
<feature type="transmembrane region" description="Helical" evidence="7">
    <location>
        <begin position="213"/>
        <end position="234"/>
    </location>
</feature>
<accession>A0A7V7RQQ1</accession>
<dbReference type="Pfam" id="PF03773">
    <property type="entry name" value="ArsP_1"/>
    <property type="match status" value="1"/>
</dbReference>
<dbReference type="PANTHER" id="PTHR34184">
    <property type="entry name" value="UPF0718 PROTEIN YCGR"/>
    <property type="match status" value="1"/>
</dbReference>
<evidence type="ECO:0000256" key="1">
    <source>
        <dbReference type="ARBA" id="ARBA00004651"/>
    </source>
</evidence>
<comment type="subcellular location">
    <subcellularLocation>
        <location evidence="1">Cell membrane</location>
        <topology evidence="1">Multi-pass membrane protein</topology>
    </subcellularLocation>
</comment>
<proteinExistence type="inferred from homology"/>
<feature type="transmembrane region" description="Helical" evidence="7">
    <location>
        <begin position="88"/>
        <end position="112"/>
    </location>
</feature>
<dbReference type="AlphaFoldDB" id="A0A7V7RQQ1"/>
<dbReference type="InterPro" id="IPR005524">
    <property type="entry name" value="DUF318"/>
</dbReference>
<evidence type="ECO:0000256" key="7">
    <source>
        <dbReference type="SAM" id="Phobius"/>
    </source>
</evidence>
<dbReference type="GO" id="GO:0005886">
    <property type="term" value="C:plasma membrane"/>
    <property type="evidence" value="ECO:0007669"/>
    <property type="project" value="UniProtKB-SubCell"/>
</dbReference>
<gene>
    <name evidence="8" type="ORF">F7732_04390</name>
</gene>
<name>A0A7V7RQQ1_9BACI</name>
<protein>
    <submittedName>
        <fullName evidence="8">Permease</fullName>
    </submittedName>
</protein>
<evidence type="ECO:0000256" key="2">
    <source>
        <dbReference type="ARBA" id="ARBA00006386"/>
    </source>
</evidence>
<dbReference type="PANTHER" id="PTHR34184:SF4">
    <property type="entry name" value="UPF0718 PROTEIN YCGR"/>
    <property type="match status" value="1"/>
</dbReference>
<feature type="transmembrane region" description="Helical" evidence="7">
    <location>
        <begin position="154"/>
        <end position="176"/>
    </location>
</feature>
<comment type="similarity">
    <text evidence="2">Belongs to the UPF0718 family.</text>
</comment>
<reference evidence="8 9" key="1">
    <citation type="journal article" date="2014" name="Arch. Microbiol.">
        <title>Bacillus mesophilum sp. nov., strain IITR-54T, a novel 4-chlorobiphenyl dechlorinating bacterium.</title>
        <authorList>
            <person name="Manickam N."/>
            <person name="Singh N.K."/>
            <person name="Bajaj A."/>
            <person name="Kumar R.M."/>
            <person name="Kaur G."/>
            <person name="Kaur N."/>
            <person name="Bala M."/>
            <person name="Kumar A."/>
            <person name="Mayilraj S."/>
        </authorList>
    </citation>
    <scope>NUCLEOTIDE SEQUENCE [LARGE SCALE GENOMIC DNA]</scope>
    <source>
        <strain evidence="8 9">IITR-54</strain>
    </source>
</reference>
<keyword evidence="3" id="KW-1003">Cell membrane</keyword>
<dbReference type="OrthoDB" id="9810876at2"/>
<dbReference type="RefSeq" id="WP_151572408.1">
    <property type="nucleotide sequence ID" value="NZ_WBOT01000001.1"/>
</dbReference>
<evidence type="ECO:0000256" key="6">
    <source>
        <dbReference type="ARBA" id="ARBA00023136"/>
    </source>
</evidence>
<keyword evidence="9" id="KW-1185">Reference proteome</keyword>
<keyword evidence="4 7" id="KW-0812">Transmembrane</keyword>
<evidence type="ECO:0000256" key="4">
    <source>
        <dbReference type="ARBA" id="ARBA00022692"/>
    </source>
</evidence>
<evidence type="ECO:0000256" key="5">
    <source>
        <dbReference type="ARBA" id="ARBA00022989"/>
    </source>
</evidence>
<evidence type="ECO:0000256" key="3">
    <source>
        <dbReference type="ARBA" id="ARBA00022475"/>
    </source>
</evidence>
<evidence type="ECO:0000313" key="8">
    <source>
        <dbReference type="EMBL" id="KAB2335808.1"/>
    </source>
</evidence>
<keyword evidence="6 7" id="KW-0472">Membrane</keyword>
<sequence length="337" mass="37392">MSVISNMRSLLVTILLFFMLSLFFFGDLEGFFFHGDILEGEFKSIFVIFMGIFLEAIPFLLIGVIFSSIIHEYISEDYIKRWIPKHPVMAVITAIIIAAITPVCECAIIPVVRRLIQKGVPLHAGMAILTAAPILNFVVFGSTFFAFQNDPAIYIGRMVLCIAVSLTVALIIYVFFSGSNILRKHTNDFTAPAHHHHNYSRFNSMVNHSIDEFFLVGKYFIFGGFLASAAQVYLNRGSLIEASSDPVIGTALMMGLAYLLSLCSEADAFVAAAFQHVVPQHSILAFLVFGPMLDLKNTLVMLASFKTKFVLFFILIVTVVVFLLCMLAGVFLKEGLV</sequence>